<name>A0A1A9W0J6_9MUSC</name>
<accession>A0A1A9W0J6</accession>
<feature type="transmembrane region" description="Helical" evidence="2">
    <location>
        <begin position="76"/>
        <end position="99"/>
    </location>
</feature>
<proteinExistence type="predicted"/>
<sequence>MKSSQAKNSNNNNNNNNNNDDYNDSQRQFTVEFSSVIYQVSATNFNFKLASNVNLGSVSRFARVSVNNKSDDVLQVLNIVVVVLGSVRATFFLILLHFCHKIYARDYGRNMQKIATNELTKEDLKYPGNVYSTSRQRKKLLACLF</sequence>
<keyword evidence="4" id="KW-1185">Reference proteome</keyword>
<dbReference type="VEuPathDB" id="VectorBase:GBRI001987"/>
<feature type="compositionally biased region" description="Low complexity" evidence="1">
    <location>
        <begin position="8"/>
        <end position="20"/>
    </location>
</feature>
<dbReference type="AlphaFoldDB" id="A0A1A9W0J6"/>
<reference evidence="3" key="2">
    <citation type="submission" date="2020-05" db="UniProtKB">
        <authorList>
            <consortium name="EnsemblMetazoa"/>
        </authorList>
    </citation>
    <scope>IDENTIFICATION</scope>
    <source>
        <strain evidence="3">IAEA</strain>
    </source>
</reference>
<evidence type="ECO:0000313" key="3">
    <source>
        <dbReference type="EnsemblMetazoa" id="GBRI001987-PA"/>
    </source>
</evidence>
<evidence type="ECO:0000256" key="1">
    <source>
        <dbReference type="SAM" id="MobiDB-lite"/>
    </source>
</evidence>
<organism evidence="3 4">
    <name type="scientific">Glossina brevipalpis</name>
    <dbReference type="NCBI Taxonomy" id="37001"/>
    <lineage>
        <taxon>Eukaryota</taxon>
        <taxon>Metazoa</taxon>
        <taxon>Ecdysozoa</taxon>
        <taxon>Arthropoda</taxon>
        <taxon>Hexapoda</taxon>
        <taxon>Insecta</taxon>
        <taxon>Pterygota</taxon>
        <taxon>Neoptera</taxon>
        <taxon>Endopterygota</taxon>
        <taxon>Diptera</taxon>
        <taxon>Brachycera</taxon>
        <taxon>Muscomorpha</taxon>
        <taxon>Hippoboscoidea</taxon>
        <taxon>Glossinidae</taxon>
        <taxon>Glossina</taxon>
    </lineage>
</organism>
<keyword evidence="2" id="KW-1133">Transmembrane helix</keyword>
<protein>
    <submittedName>
        <fullName evidence="3">Uncharacterized protein</fullName>
    </submittedName>
</protein>
<evidence type="ECO:0000256" key="2">
    <source>
        <dbReference type="SAM" id="Phobius"/>
    </source>
</evidence>
<dbReference type="Proteomes" id="UP000091820">
    <property type="component" value="Unassembled WGS sequence"/>
</dbReference>
<reference evidence="4" key="1">
    <citation type="submission" date="2014-03" db="EMBL/GenBank/DDBJ databases">
        <authorList>
            <person name="Aksoy S."/>
            <person name="Warren W."/>
            <person name="Wilson R.K."/>
        </authorList>
    </citation>
    <scope>NUCLEOTIDE SEQUENCE [LARGE SCALE GENOMIC DNA]</scope>
    <source>
        <strain evidence="4">IAEA</strain>
    </source>
</reference>
<keyword evidence="2" id="KW-0812">Transmembrane</keyword>
<evidence type="ECO:0000313" key="4">
    <source>
        <dbReference type="Proteomes" id="UP000091820"/>
    </source>
</evidence>
<feature type="region of interest" description="Disordered" evidence="1">
    <location>
        <begin position="1"/>
        <end position="24"/>
    </location>
</feature>
<keyword evidence="2" id="KW-0472">Membrane</keyword>
<dbReference type="EnsemblMetazoa" id="GBRI001987-RA">
    <property type="protein sequence ID" value="GBRI001987-PA"/>
    <property type="gene ID" value="GBRI001987"/>
</dbReference>